<dbReference type="SMART" id="SM00422">
    <property type="entry name" value="HTH_MERR"/>
    <property type="match status" value="1"/>
</dbReference>
<dbReference type="RefSeq" id="WP_399651716.1">
    <property type="nucleotide sequence ID" value="NZ_JBITYG010000006.1"/>
</dbReference>
<evidence type="ECO:0000256" key="1">
    <source>
        <dbReference type="ARBA" id="ARBA00023125"/>
    </source>
</evidence>
<evidence type="ECO:0000313" key="4">
    <source>
        <dbReference type="EMBL" id="MFI9103138.1"/>
    </source>
</evidence>
<comment type="caution">
    <text evidence="4">The sequence shown here is derived from an EMBL/GenBank/DDBJ whole genome shotgun (WGS) entry which is preliminary data.</text>
</comment>
<dbReference type="SUPFAM" id="SSF46955">
    <property type="entry name" value="Putative DNA-binding domain"/>
    <property type="match status" value="1"/>
</dbReference>
<dbReference type="Pfam" id="PF13411">
    <property type="entry name" value="MerR_1"/>
    <property type="match status" value="1"/>
</dbReference>
<organism evidence="4 5">
    <name type="scientific">Streptomyces fildesensis</name>
    <dbReference type="NCBI Taxonomy" id="375757"/>
    <lineage>
        <taxon>Bacteria</taxon>
        <taxon>Bacillati</taxon>
        <taxon>Actinomycetota</taxon>
        <taxon>Actinomycetes</taxon>
        <taxon>Kitasatosporales</taxon>
        <taxon>Streptomycetaceae</taxon>
        <taxon>Streptomyces</taxon>
    </lineage>
</organism>
<dbReference type="PANTHER" id="PTHR30204:SF97">
    <property type="entry name" value="MERR FAMILY REGULATORY PROTEIN"/>
    <property type="match status" value="1"/>
</dbReference>
<evidence type="ECO:0000256" key="2">
    <source>
        <dbReference type="SAM" id="MobiDB-lite"/>
    </source>
</evidence>
<dbReference type="InterPro" id="IPR047057">
    <property type="entry name" value="MerR_fam"/>
</dbReference>
<gene>
    <name evidence="4" type="ORF">ACIGXA_21710</name>
</gene>
<keyword evidence="1" id="KW-0238">DNA-binding</keyword>
<feature type="region of interest" description="Disordered" evidence="2">
    <location>
        <begin position="113"/>
        <end position="148"/>
    </location>
</feature>
<feature type="compositionally biased region" description="Basic and acidic residues" evidence="2">
    <location>
        <begin position="139"/>
        <end position="148"/>
    </location>
</feature>
<dbReference type="InterPro" id="IPR009061">
    <property type="entry name" value="DNA-bd_dom_put_sf"/>
</dbReference>
<dbReference type="CDD" id="cd01282">
    <property type="entry name" value="HTH_MerR-like_sg3"/>
    <property type="match status" value="1"/>
</dbReference>
<protein>
    <submittedName>
        <fullName evidence="4">MerR family transcriptional regulator</fullName>
    </submittedName>
</protein>
<name>A0ABW8C9P4_9ACTN</name>
<accession>A0ABW8C9P4</accession>
<dbReference type="Gene3D" id="1.10.1660.10">
    <property type="match status" value="1"/>
</dbReference>
<dbReference type="PROSITE" id="PS50937">
    <property type="entry name" value="HTH_MERR_2"/>
    <property type="match status" value="1"/>
</dbReference>
<proteinExistence type="predicted"/>
<evidence type="ECO:0000313" key="5">
    <source>
        <dbReference type="Proteomes" id="UP001614394"/>
    </source>
</evidence>
<dbReference type="PRINTS" id="PR00040">
    <property type="entry name" value="HTHMERR"/>
</dbReference>
<dbReference type="Proteomes" id="UP001614394">
    <property type="component" value="Unassembled WGS sequence"/>
</dbReference>
<evidence type="ECO:0000259" key="3">
    <source>
        <dbReference type="PROSITE" id="PS50937"/>
    </source>
</evidence>
<sequence length="148" mass="15935">MRIGELARRTGASTRALRYYEEQNLLTAERSNTGQRHYPEAAVARILLVRELFTAGLSSKIIAELTPCVIDGKATPELLDRLAVERGHIAQHIVDLTHTRDRLDSVIASASASMDTGTPCRPGPASTAPAQVSGATVRGDQEARESGE</sequence>
<dbReference type="InterPro" id="IPR000551">
    <property type="entry name" value="MerR-type_HTH_dom"/>
</dbReference>
<keyword evidence="5" id="KW-1185">Reference proteome</keyword>
<feature type="domain" description="HTH merR-type" evidence="3">
    <location>
        <begin position="1"/>
        <end position="68"/>
    </location>
</feature>
<dbReference type="EMBL" id="JBITYG010000006">
    <property type="protein sequence ID" value="MFI9103138.1"/>
    <property type="molecule type" value="Genomic_DNA"/>
</dbReference>
<dbReference type="PANTHER" id="PTHR30204">
    <property type="entry name" value="REDOX-CYCLING DRUG-SENSING TRANSCRIPTIONAL ACTIVATOR SOXR"/>
    <property type="match status" value="1"/>
</dbReference>
<reference evidence="4 5" key="1">
    <citation type="submission" date="2024-10" db="EMBL/GenBank/DDBJ databases">
        <title>The Natural Products Discovery Center: Release of the First 8490 Sequenced Strains for Exploring Actinobacteria Biosynthetic Diversity.</title>
        <authorList>
            <person name="Kalkreuter E."/>
            <person name="Kautsar S.A."/>
            <person name="Yang D."/>
            <person name="Bader C.D."/>
            <person name="Teijaro C.N."/>
            <person name="Fluegel L."/>
            <person name="Davis C.M."/>
            <person name="Simpson J.R."/>
            <person name="Lauterbach L."/>
            <person name="Steele A.D."/>
            <person name="Gui C."/>
            <person name="Meng S."/>
            <person name="Li G."/>
            <person name="Viehrig K."/>
            <person name="Ye F."/>
            <person name="Su P."/>
            <person name="Kiefer A.F."/>
            <person name="Nichols A."/>
            <person name="Cepeda A.J."/>
            <person name="Yan W."/>
            <person name="Fan B."/>
            <person name="Jiang Y."/>
            <person name="Adhikari A."/>
            <person name="Zheng C.-J."/>
            <person name="Schuster L."/>
            <person name="Cowan T.M."/>
            <person name="Smanski M.J."/>
            <person name="Chevrette M.G."/>
            <person name="De Carvalho L.P.S."/>
            <person name="Shen B."/>
        </authorList>
    </citation>
    <scope>NUCLEOTIDE SEQUENCE [LARGE SCALE GENOMIC DNA]</scope>
    <source>
        <strain evidence="4 5">NPDC053399</strain>
    </source>
</reference>